<dbReference type="RefSeq" id="WP_182844065.1">
    <property type="nucleotide sequence ID" value="NZ_BAAALP010000010.1"/>
</dbReference>
<dbReference type="Proteomes" id="UP000572680">
    <property type="component" value="Unassembled WGS sequence"/>
</dbReference>
<sequence>MPRQRVPPRPIAPGDIVTRHSPILNAWVAAQITHLDPEAETAAVLTLDWSGPEPATVADLGDVAPLVLTHHAWNGRVEHCHHEWVLPRGFKVIGALPLLRDQPPNAYSHGWRVDDQLARQRHWDTGDHGDLPQPWKATRTAAELDHAPEITDLTVRRITTLDCGLLVERHPHLTDLSLHGDLGLLTAAERLNELASLQRLRIVNLFGMTGHDRLLPERVPALESLLLSGIPTGYATAMRRAWKPQIPHGVHVDIRRARKPEWVAENRDNPLRDWDGRERIGRTRYTKAVAQYRRTRRAVLEALTADDPRRLVEIGREYGEAFNALDRRTGFIETVEREELFTALDHLVDQAETTLAQDLTWARESLIAGVEQVRDW</sequence>
<evidence type="ECO:0000313" key="2">
    <source>
        <dbReference type="Proteomes" id="UP000572680"/>
    </source>
</evidence>
<reference evidence="1 2" key="1">
    <citation type="submission" date="2020-08" db="EMBL/GenBank/DDBJ databases">
        <title>Genomic Encyclopedia of Type Strains, Phase IV (KMG-IV): sequencing the most valuable type-strain genomes for metagenomic binning, comparative biology and taxonomic classification.</title>
        <authorList>
            <person name="Goeker M."/>
        </authorList>
    </citation>
    <scope>NUCLEOTIDE SEQUENCE [LARGE SCALE GENOMIC DNA]</scope>
    <source>
        <strain evidence="1 2">DSM 44197</strain>
    </source>
</reference>
<dbReference type="AlphaFoldDB" id="A0A7W3QM80"/>
<proteinExistence type="predicted"/>
<organism evidence="1 2">
    <name type="scientific">Actinomadura namibiensis</name>
    <dbReference type="NCBI Taxonomy" id="182080"/>
    <lineage>
        <taxon>Bacteria</taxon>
        <taxon>Bacillati</taxon>
        <taxon>Actinomycetota</taxon>
        <taxon>Actinomycetes</taxon>
        <taxon>Streptosporangiales</taxon>
        <taxon>Thermomonosporaceae</taxon>
        <taxon>Actinomadura</taxon>
    </lineage>
</organism>
<keyword evidence="2" id="KW-1185">Reference proteome</keyword>
<gene>
    <name evidence="1" type="ORF">HNR61_003358</name>
</gene>
<evidence type="ECO:0000313" key="1">
    <source>
        <dbReference type="EMBL" id="MBA8951718.1"/>
    </source>
</evidence>
<dbReference type="EMBL" id="JACJIA010000004">
    <property type="protein sequence ID" value="MBA8951718.1"/>
    <property type="molecule type" value="Genomic_DNA"/>
</dbReference>
<name>A0A7W3QM80_ACTNM</name>
<protein>
    <submittedName>
        <fullName evidence="1">Uncharacterized protein</fullName>
    </submittedName>
</protein>
<comment type="caution">
    <text evidence="1">The sequence shown here is derived from an EMBL/GenBank/DDBJ whole genome shotgun (WGS) entry which is preliminary data.</text>
</comment>
<accession>A0A7W3QM80</accession>